<evidence type="ECO:0000313" key="2">
    <source>
        <dbReference type="EMBL" id="EQD63468.1"/>
    </source>
</evidence>
<dbReference type="EMBL" id="AUZY01004472">
    <property type="protein sequence ID" value="EQD63468.1"/>
    <property type="molecule type" value="Genomic_DNA"/>
</dbReference>
<evidence type="ECO:0008006" key="3">
    <source>
        <dbReference type="Google" id="ProtNLM"/>
    </source>
</evidence>
<gene>
    <name evidence="2" type="ORF">B1B_07031</name>
</gene>
<reference evidence="2" key="2">
    <citation type="journal article" date="2014" name="ISME J.">
        <title>Microbial stratification in low pH oxic and suboxic macroscopic growths along an acid mine drainage.</title>
        <authorList>
            <person name="Mendez-Garcia C."/>
            <person name="Mesa V."/>
            <person name="Sprenger R.R."/>
            <person name="Richter M."/>
            <person name="Diez M.S."/>
            <person name="Solano J."/>
            <person name="Bargiela R."/>
            <person name="Golyshina O.V."/>
            <person name="Manteca A."/>
            <person name="Ramos J.L."/>
            <person name="Gallego J.R."/>
            <person name="Llorente I."/>
            <person name="Martins Dos Santos V.A."/>
            <person name="Jensen O.N."/>
            <person name="Pelaez A.I."/>
            <person name="Sanchez J."/>
            <person name="Ferrer M."/>
        </authorList>
    </citation>
    <scope>NUCLEOTIDE SEQUENCE</scope>
</reference>
<sequence>GLRGALPWMEGLKIGEARMQGLLGPEGDAGQGLRAVAALVGHSHPNTTIRHYTHVLCVALHGVLHKLDGSTCAAASSSGLQARPRSIGGWRRSGRPMTRRGMRPPNGIDSTGRSGIGS</sequence>
<protein>
    <recommendedName>
        <fullName evidence="3">Integrase family protein</fullName>
    </recommendedName>
</protein>
<organism evidence="2">
    <name type="scientific">mine drainage metagenome</name>
    <dbReference type="NCBI Taxonomy" id="410659"/>
    <lineage>
        <taxon>unclassified sequences</taxon>
        <taxon>metagenomes</taxon>
        <taxon>ecological metagenomes</taxon>
    </lineage>
</organism>
<dbReference type="InterPro" id="IPR011010">
    <property type="entry name" value="DNA_brk_join_enz"/>
</dbReference>
<reference evidence="2" key="1">
    <citation type="submission" date="2013-08" db="EMBL/GenBank/DDBJ databases">
        <authorList>
            <person name="Mendez C."/>
            <person name="Richter M."/>
            <person name="Ferrer M."/>
            <person name="Sanchez J."/>
        </authorList>
    </citation>
    <scope>NUCLEOTIDE SEQUENCE</scope>
</reference>
<name>T1B4G1_9ZZZZ</name>
<feature type="compositionally biased region" description="Basic residues" evidence="1">
    <location>
        <begin position="92"/>
        <end position="102"/>
    </location>
</feature>
<dbReference type="GO" id="GO:0003677">
    <property type="term" value="F:DNA binding"/>
    <property type="evidence" value="ECO:0007669"/>
    <property type="project" value="InterPro"/>
</dbReference>
<feature type="non-terminal residue" evidence="2">
    <location>
        <position position="118"/>
    </location>
</feature>
<comment type="caution">
    <text evidence="2">The sequence shown here is derived from an EMBL/GenBank/DDBJ whole genome shotgun (WGS) entry which is preliminary data.</text>
</comment>
<proteinExistence type="predicted"/>
<feature type="non-terminal residue" evidence="2">
    <location>
        <position position="1"/>
    </location>
</feature>
<dbReference type="SUPFAM" id="SSF56349">
    <property type="entry name" value="DNA breaking-rejoining enzymes"/>
    <property type="match status" value="1"/>
</dbReference>
<evidence type="ECO:0000256" key="1">
    <source>
        <dbReference type="SAM" id="MobiDB-lite"/>
    </source>
</evidence>
<accession>T1B4G1</accession>
<feature type="region of interest" description="Disordered" evidence="1">
    <location>
        <begin position="74"/>
        <end position="118"/>
    </location>
</feature>
<feature type="compositionally biased region" description="Polar residues" evidence="1">
    <location>
        <begin position="108"/>
        <end position="118"/>
    </location>
</feature>
<dbReference type="AlphaFoldDB" id="T1B4G1"/>